<dbReference type="AlphaFoldDB" id="A0A6V8PQ18"/>
<proteinExistence type="predicted"/>
<evidence type="ECO:0000313" key="3">
    <source>
        <dbReference type="Proteomes" id="UP000576480"/>
    </source>
</evidence>
<dbReference type="RefSeq" id="WP_176229130.1">
    <property type="nucleotide sequence ID" value="NZ_BLSB01000003.1"/>
</dbReference>
<sequence>MVAVRPWSEIVLLHPDVESGETALAAYALDLGAVVAGDPNVPVVYRDARSFWRATYLTSGMNRLLEEVLGRLAGRPGDRVLQLRSPFGGGKSHTLAALYYAIKNRDQMLASVPEAEKLADPGLVRVAVFDGEKFDALEGKEVDGQRISTLWGWLAWQLGEYELVREHDEKKVAPGGDLVKKVLGDTPTLLLLDEVLKYVERAEGVKVGNSTLGSQTLEFVHTLSVEVAGTRQAVLAYSLQASARESYGREDLLRMLDHLTARVDARREPVGGDEILPVLKKRLVAETPSTEAVDAVANGYGDVIRRALTARAGDEDQRREVDERSLQLARRLREAYPFHPALIDIMKERWASIPEFGRTRGALRFLAICLHALKESGKARDLLGASDIPLEDVGVRYAFFTEVGQREPFVPVLEADFIGPNARAKQIDVRLARENPSLSGVLPATRLATAILLYSFGGPPRESAEAGETLPPGVTENEILEACLSPELDGITIQAVLKELREKCLYLHYDGVRYIFKTTPNVTKLIEDEAEYFDSHPDAVLERIKEELERRLGGRREVVLWPVRSLDIPDEGTRFLLAYLPLEFVEKPNLEPRALEFLTQHGDRPRRYRNALGLAIPDQRQLQPLRRAVRYLLAIESVELKKRQLGVTREQAEQLKERKDTELAALESALRSLYTAVWLLKMEDSEIALDKVAIGGRPLQAQGIHERIMELLTTVQTRLFASLAPRRVVELLKVDGKRGIAGKDVRDAFFGIPGCPRLTDEGVLKRTILRGVEEGIFGYVGRPDKVREEEGLYVVDSEYAVSGRSLSEEEVDLGSGFLMLPTAIKGREGEVFTPVLDSVPPQTSGKTITVSGTAPAGCLIIVSGGKEDVRCWMGEGETRFGVQVPLRPNEMNTLNVMAQDSDGRSSMPATIQIWQGKGRPPSETLYRRSMTLNRAQLYQVFNAFGNLAEKAGRIRLTVEAEKADGFDPNWLRNAVEEPLEEAGIEEEPE</sequence>
<organism evidence="2 3">
    <name type="scientific">Candidatus Hakubella thermalkaliphila</name>
    <dbReference type="NCBI Taxonomy" id="2754717"/>
    <lineage>
        <taxon>Bacteria</taxon>
        <taxon>Bacillati</taxon>
        <taxon>Actinomycetota</taxon>
        <taxon>Actinomycetota incertae sedis</taxon>
        <taxon>Candidatus Hakubellales</taxon>
        <taxon>Candidatus Hakubellaceae</taxon>
        <taxon>Candidatus Hakubella</taxon>
    </lineage>
</organism>
<gene>
    <name evidence="2" type="ORF">HKBW3S43_00120</name>
</gene>
<dbReference type="Pfam" id="PF04465">
    <property type="entry name" value="DUF499"/>
    <property type="match status" value="1"/>
</dbReference>
<evidence type="ECO:0000313" key="2">
    <source>
        <dbReference type="EMBL" id="GFP34327.1"/>
    </source>
</evidence>
<keyword evidence="1" id="KW-0175">Coiled coil</keyword>
<feature type="coiled-coil region" evidence="1">
    <location>
        <begin position="638"/>
        <end position="672"/>
    </location>
</feature>
<dbReference type="Proteomes" id="UP000576480">
    <property type="component" value="Unassembled WGS sequence"/>
</dbReference>
<comment type="caution">
    <text evidence="2">The sequence shown here is derived from an EMBL/GenBank/DDBJ whole genome shotgun (WGS) entry which is preliminary data.</text>
</comment>
<evidence type="ECO:0008006" key="4">
    <source>
        <dbReference type="Google" id="ProtNLM"/>
    </source>
</evidence>
<dbReference type="EMBL" id="BLSB01000003">
    <property type="protein sequence ID" value="GFP34327.1"/>
    <property type="molecule type" value="Genomic_DNA"/>
</dbReference>
<name>A0A6V8PQ18_9ACTN</name>
<reference evidence="2 3" key="1">
    <citation type="journal article" date="2020" name="Front. Microbiol.">
        <title>Single-cell genomics of novel Actinobacteria with the Wood-Ljungdahl pathway discovered in a serpentinizing system.</title>
        <authorList>
            <person name="Merino N."/>
            <person name="Kawai M."/>
            <person name="Boyd E.S."/>
            <person name="Colman D.R."/>
            <person name="McGlynn S.E."/>
            <person name="Nealson K.H."/>
            <person name="Kurokawa K."/>
            <person name="Hongoh Y."/>
        </authorList>
    </citation>
    <scope>NUCLEOTIDE SEQUENCE [LARGE SCALE GENOMIC DNA]</scope>
    <source>
        <strain evidence="2 3">S43</strain>
    </source>
</reference>
<dbReference type="InterPro" id="IPR007555">
    <property type="entry name" value="DUF499"/>
</dbReference>
<evidence type="ECO:0000256" key="1">
    <source>
        <dbReference type="SAM" id="Coils"/>
    </source>
</evidence>
<protein>
    <recommendedName>
        <fullName evidence="4">DUF499 domain-containing protein</fullName>
    </recommendedName>
</protein>
<accession>A0A6V8PQ18</accession>